<comment type="similarity">
    <text evidence="2">Belongs to the calycin superfamily. Lipocalin family.</text>
</comment>
<dbReference type="GO" id="GO:0005576">
    <property type="term" value="C:extracellular region"/>
    <property type="evidence" value="ECO:0007669"/>
    <property type="project" value="UniProtKB-SubCell"/>
</dbReference>
<proteinExistence type="inferred from homology"/>
<name>A0ABD2ESS2_DAUMA</name>
<dbReference type="EMBL" id="JBFSEQ010000003">
    <property type="protein sequence ID" value="KAL2782251.1"/>
    <property type="molecule type" value="Genomic_DNA"/>
</dbReference>
<keyword evidence="4" id="KW-0732">Signal</keyword>
<dbReference type="Proteomes" id="UP001610411">
    <property type="component" value="Unassembled WGS sequence"/>
</dbReference>
<dbReference type="PRINTS" id="PR01221">
    <property type="entry name" value="MAJORURINARY"/>
</dbReference>
<dbReference type="PANTHER" id="PTHR11430:SF28">
    <property type="entry name" value="EPIDIDYMAL-SPECIFIC LIPOCALIN-9"/>
    <property type="match status" value="1"/>
</dbReference>
<evidence type="ECO:0000313" key="8">
    <source>
        <dbReference type="Proteomes" id="UP001610411"/>
    </source>
</evidence>
<evidence type="ECO:0000256" key="4">
    <source>
        <dbReference type="ARBA" id="ARBA00022729"/>
    </source>
</evidence>
<comment type="caution">
    <text evidence="7">The sequence shown here is derived from an EMBL/GenBank/DDBJ whole genome shotgun (WGS) entry which is preliminary data.</text>
</comment>
<evidence type="ECO:0000313" key="7">
    <source>
        <dbReference type="EMBL" id="KAL2782251.1"/>
    </source>
</evidence>
<evidence type="ECO:0000256" key="2">
    <source>
        <dbReference type="ARBA" id="ARBA00006889"/>
    </source>
</evidence>
<evidence type="ECO:0000256" key="5">
    <source>
        <dbReference type="ARBA" id="ARBA00023157"/>
    </source>
</evidence>
<reference evidence="7 8" key="1">
    <citation type="journal article" date="2024" name="G3 (Bethesda)">
        <title>A hybrid genome assembly of the endangered aye-aye (Daubentonia madagascariensis).</title>
        <authorList>
            <person name="Versoza C.J."/>
            <person name="Pfeifer S.P."/>
        </authorList>
    </citation>
    <scope>NUCLEOTIDE SEQUENCE [LARGE SCALE GENOMIC DNA]</scope>
    <source>
        <strain evidence="7">6821</strain>
    </source>
</reference>
<organism evidence="7 8">
    <name type="scientific">Daubentonia madagascariensis</name>
    <name type="common">Aye-aye</name>
    <name type="synonym">Sciurus madagascariensis</name>
    <dbReference type="NCBI Taxonomy" id="31869"/>
    <lineage>
        <taxon>Eukaryota</taxon>
        <taxon>Metazoa</taxon>
        <taxon>Chordata</taxon>
        <taxon>Craniata</taxon>
        <taxon>Vertebrata</taxon>
        <taxon>Euteleostomi</taxon>
        <taxon>Mammalia</taxon>
        <taxon>Eutheria</taxon>
        <taxon>Euarchontoglires</taxon>
        <taxon>Primates</taxon>
        <taxon>Strepsirrhini</taxon>
        <taxon>Chiromyiformes</taxon>
        <taxon>Daubentoniidae</taxon>
        <taxon>Daubentonia</taxon>
    </lineage>
</organism>
<comment type="subcellular location">
    <subcellularLocation>
        <location evidence="1">Secreted</location>
    </subcellularLocation>
</comment>
<evidence type="ECO:0000256" key="3">
    <source>
        <dbReference type="ARBA" id="ARBA00022525"/>
    </source>
</evidence>
<keyword evidence="5" id="KW-1015">Disulfide bond</keyword>
<dbReference type="InterPro" id="IPR000566">
    <property type="entry name" value="Lipocln_cytosolic_FA-bd_dom"/>
</dbReference>
<evidence type="ECO:0000256" key="1">
    <source>
        <dbReference type="ARBA" id="ARBA00004613"/>
    </source>
</evidence>
<dbReference type="PANTHER" id="PTHR11430">
    <property type="entry name" value="LIPOCALIN"/>
    <property type="match status" value="1"/>
</dbReference>
<protein>
    <submittedName>
        <fullName evidence="7">Epididymal-specific lipocalin-9</fullName>
    </submittedName>
</protein>
<feature type="non-terminal residue" evidence="7">
    <location>
        <position position="1"/>
    </location>
</feature>
<feature type="non-terminal residue" evidence="7">
    <location>
        <position position="126"/>
    </location>
</feature>
<dbReference type="InterPro" id="IPR002345">
    <property type="entry name" value="Lipocalin"/>
</dbReference>
<gene>
    <name evidence="7" type="ORF">WCI35_010990</name>
</gene>
<dbReference type="InterPro" id="IPR012674">
    <property type="entry name" value="Calycin"/>
</dbReference>
<accession>A0ABD2ESS2</accession>
<dbReference type="Pfam" id="PF00061">
    <property type="entry name" value="Lipocalin"/>
    <property type="match status" value="1"/>
</dbReference>
<evidence type="ECO:0000259" key="6">
    <source>
        <dbReference type="Pfam" id="PF00061"/>
    </source>
</evidence>
<sequence length="126" mass="14388">VSGVWYSISMASDNLTRIEENGDLRVFIRSIEHLTDGSLKFDFHFKVQGECVSVAMVCKKTEKDGEYSIAYEGENKVIISETDYRLYITFYLQNRKNGTETQVLALYDLKKSAKNTDLVHKISSTC</sequence>
<keyword evidence="8" id="KW-1185">Reference proteome</keyword>
<dbReference type="SUPFAM" id="SSF50814">
    <property type="entry name" value="Lipocalins"/>
    <property type="match status" value="1"/>
</dbReference>
<dbReference type="Gene3D" id="2.40.128.20">
    <property type="match status" value="1"/>
</dbReference>
<dbReference type="AlphaFoldDB" id="A0ABD2ESS2"/>
<dbReference type="InterPro" id="IPR002971">
    <property type="entry name" value="Maj_urinary"/>
</dbReference>
<keyword evidence="3" id="KW-0964">Secreted</keyword>
<feature type="domain" description="Lipocalin/cytosolic fatty-acid binding" evidence="6">
    <location>
        <begin position="2"/>
        <end position="108"/>
    </location>
</feature>